<dbReference type="HOGENOM" id="CLU_591757_0_0_4"/>
<dbReference type="eggNOG" id="ENOG502ZFDM">
    <property type="taxonomic scope" value="Bacteria"/>
</dbReference>
<keyword evidence="1" id="KW-0472">Membrane</keyword>
<feature type="transmembrane region" description="Helical" evidence="1">
    <location>
        <begin position="437"/>
        <end position="459"/>
    </location>
</feature>
<evidence type="ECO:0000256" key="1">
    <source>
        <dbReference type="SAM" id="Phobius"/>
    </source>
</evidence>
<feature type="transmembrane region" description="Helical" evidence="1">
    <location>
        <begin position="34"/>
        <end position="54"/>
    </location>
</feature>
<organism evidence="2 3">
    <name type="scientific">Thauera aminoaromatica</name>
    <dbReference type="NCBI Taxonomy" id="164330"/>
    <lineage>
        <taxon>Bacteria</taxon>
        <taxon>Pseudomonadati</taxon>
        <taxon>Pseudomonadota</taxon>
        <taxon>Betaproteobacteria</taxon>
        <taxon>Rhodocyclales</taxon>
        <taxon>Zoogloeaceae</taxon>
        <taxon>Thauera</taxon>
    </lineage>
</organism>
<dbReference type="Proteomes" id="UP000002186">
    <property type="component" value="Chromosome"/>
</dbReference>
<gene>
    <name evidence="2" type="ordered locus">Tmz1t_0299</name>
</gene>
<feature type="transmembrane region" description="Helical" evidence="1">
    <location>
        <begin position="61"/>
        <end position="81"/>
    </location>
</feature>
<dbReference type="OrthoDB" id="9342663at2"/>
<dbReference type="RefSeq" id="WP_012584355.1">
    <property type="nucleotide sequence ID" value="NC_011662.2"/>
</dbReference>
<dbReference type="AlphaFoldDB" id="C4ZMP7"/>
<keyword evidence="1" id="KW-1133">Transmembrane helix</keyword>
<reference evidence="2 3" key="2">
    <citation type="journal article" date="2012" name="Stand. Genomic Sci.">
        <title>Complete genome sequence of Thauera aminoaromatica strain MZ1T.</title>
        <authorList>
            <person name="Jiang K."/>
            <person name="Sanseverino J."/>
            <person name="Chauhan A."/>
            <person name="Lucas S."/>
            <person name="Copeland A."/>
            <person name="Lapidus A."/>
            <person name="Del Rio T.G."/>
            <person name="Dalin E."/>
            <person name="Tice H."/>
            <person name="Bruce D."/>
            <person name="Goodwin L."/>
            <person name="Pitluck S."/>
            <person name="Sims D."/>
            <person name="Brettin T."/>
            <person name="Detter J.C."/>
            <person name="Han C."/>
            <person name="Chang Y.J."/>
            <person name="Larimer F."/>
            <person name="Land M."/>
            <person name="Hauser L."/>
            <person name="Kyrpides N.C."/>
            <person name="Mikhailova N."/>
            <person name="Moser S."/>
            <person name="Jegier P."/>
            <person name="Close D."/>
            <person name="Debruyn J.M."/>
            <person name="Wang Y."/>
            <person name="Layton A.C."/>
            <person name="Allen M.S."/>
            <person name="Sayler G.S."/>
        </authorList>
    </citation>
    <scope>NUCLEOTIDE SEQUENCE [LARGE SCALE GENOMIC DNA]</scope>
    <source>
        <strain evidence="2 3">MZ1T</strain>
    </source>
</reference>
<keyword evidence="1" id="KW-0812">Transmembrane</keyword>
<dbReference type="KEGG" id="tmz:Tmz1t_0299"/>
<feature type="transmembrane region" description="Helical" evidence="1">
    <location>
        <begin position="93"/>
        <end position="113"/>
    </location>
</feature>
<reference evidence="3" key="1">
    <citation type="submission" date="2009-05" db="EMBL/GenBank/DDBJ databases">
        <title>Complete sequence of chromosome of Thauera sp. MZ1T.</title>
        <authorList>
            <consortium name="US DOE Joint Genome Institute"/>
            <person name="Lucas S."/>
            <person name="Copeland A."/>
            <person name="Lapidus A."/>
            <person name="Glavina del Rio T."/>
            <person name="Dalin E."/>
            <person name="Tice H."/>
            <person name="Bruce D."/>
            <person name="Goodwin L."/>
            <person name="Pitluck S."/>
            <person name="Sims D."/>
            <person name="Brettin T."/>
            <person name="Detter J.C."/>
            <person name="Han C."/>
            <person name="Larimer F."/>
            <person name="Land M."/>
            <person name="Hauser L."/>
            <person name="Kyrpides N."/>
            <person name="Mikhailova N."/>
            <person name="Sayler G.S."/>
        </authorList>
    </citation>
    <scope>NUCLEOTIDE SEQUENCE [LARGE SCALE GENOMIC DNA]</scope>
    <source>
        <strain evidence="3">MZ1T</strain>
    </source>
</reference>
<keyword evidence="3" id="KW-1185">Reference proteome</keyword>
<name>C4ZMP7_THASP</name>
<proteinExistence type="predicted"/>
<evidence type="ECO:0000313" key="2">
    <source>
        <dbReference type="EMBL" id="ACK53091.1"/>
    </source>
</evidence>
<accession>C4ZMP7</accession>
<dbReference type="EMBL" id="CP001281">
    <property type="protein sequence ID" value="ACK53091.1"/>
    <property type="molecule type" value="Genomic_DNA"/>
</dbReference>
<sequence length="464" mass="49572">MRGVVLLGMLVTPQLGLAGDEVATFAAFYEPSGMVNWLLISLIAIAAGAAIFFSGGAASPAVAAIGTWVGGTMGLSGAAATKAGLALLGGGSIASGGFGMVGGAALLTAALTFSTELAFDYSFGALYAKYEYHELVERSKGLTTLPLPRTTGGLEKRIEALNALDNVDKKKPLVAPGDVELIRKAISELETAAEGGEFERHEQARLHSLLSLLLFIVNDYQSAHDHAERAIETSEGLGLSSTLPTFIHATTRLYDERLRWRDAYADGLRTALVDEPKNKLIPLLVAIYVDRLSLRMDDGSVGPEALAVIRAVVNDPLLEKHRTTNLIGLTGRYFVRLKLAQQKIGALATSNSVLIQNDARSADVLEQTLSDYDVLLEGAESALTDLQGTNPSRKDAEQIQVFTKLFADYRGDRVRLEGLVSDFRERQVQAGVAPGGVVMWLILGPVLLLVLFGLAAWRIRGKGA</sequence>
<dbReference type="STRING" id="85643.Tmz1t_0299"/>
<evidence type="ECO:0000313" key="3">
    <source>
        <dbReference type="Proteomes" id="UP000002186"/>
    </source>
</evidence>
<protein>
    <submittedName>
        <fullName evidence="2">Uncharacterized protein</fullName>
    </submittedName>
</protein>